<dbReference type="AlphaFoldDB" id="A0A3S0AD97"/>
<evidence type="ECO:0000313" key="6">
    <source>
        <dbReference type="Proteomes" id="UP000277864"/>
    </source>
</evidence>
<dbReference type="CDD" id="cd07377">
    <property type="entry name" value="WHTH_GntR"/>
    <property type="match status" value="1"/>
</dbReference>
<proteinExistence type="predicted"/>
<name>A0A3S0AD97_9ENTE</name>
<keyword evidence="2" id="KW-0238">DNA-binding</keyword>
<dbReference type="Gene3D" id="1.10.10.10">
    <property type="entry name" value="Winged helix-like DNA-binding domain superfamily/Winged helix DNA-binding domain"/>
    <property type="match status" value="1"/>
</dbReference>
<dbReference type="GO" id="GO:0003700">
    <property type="term" value="F:DNA-binding transcription factor activity"/>
    <property type="evidence" value="ECO:0007669"/>
    <property type="project" value="InterPro"/>
</dbReference>
<dbReference type="Pfam" id="PF00392">
    <property type="entry name" value="GntR"/>
    <property type="match status" value="1"/>
</dbReference>
<dbReference type="SMART" id="SM00345">
    <property type="entry name" value="HTH_GNTR"/>
    <property type="match status" value="1"/>
</dbReference>
<dbReference type="PROSITE" id="PS50949">
    <property type="entry name" value="HTH_GNTR"/>
    <property type="match status" value="1"/>
</dbReference>
<evidence type="ECO:0000259" key="4">
    <source>
        <dbReference type="PROSITE" id="PS50949"/>
    </source>
</evidence>
<dbReference type="InterPro" id="IPR036390">
    <property type="entry name" value="WH_DNA-bd_sf"/>
</dbReference>
<evidence type="ECO:0000256" key="3">
    <source>
        <dbReference type="ARBA" id="ARBA00023163"/>
    </source>
</evidence>
<dbReference type="RefSeq" id="WP_125942683.1">
    <property type="nucleotide sequence ID" value="NZ_PXZH01000001.1"/>
</dbReference>
<keyword evidence="6" id="KW-1185">Reference proteome</keyword>
<dbReference type="PANTHER" id="PTHR38445">
    <property type="entry name" value="HTH-TYPE TRANSCRIPTIONAL REPRESSOR YTRA"/>
    <property type="match status" value="1"/>
</dbReference>
<dbReference type="GO" id="GO:0003677">
    <property type="term" value="F:DNA binding"/>
    <property type="evidence" value="ECO:0007669"/>
    <property type="project" value="UniProtKB-KW"/>
</dbReference>
<dbReference type="InterPro" id="IPR000524">
    <property type="entry name" value="Tscrpt_reg_HTH_GntR"/>
</dbReference>
<evidence type="ECO:0000313" key="5">
    <source>
        <dbReference type="EMBL" id="RST90069.1"/>
    </source>
</evidence>
<dbReference type="SUPFAM" id="SSF46785">
    <property type="entry name" value="Winged helix' DNA-binding domain"/>
    <property type="match status" value="1"/>
</dbReference>
<accession>A0A3S0AD97</accession>
<feature type="domain" description="HTH gntR-type" evidence="4">
    <location>
        <begin position="11"/>
        <end position="79"/>
    </location>
</feature>
<dbReference type="EMBL" id="PXZH01000001">
    <property type="protein sequence ID" value="RST90069.1"/>
    <property type="molecule type" value="Genomic_DNA"/>
</dbReference>
<evidence type="ECO:0000256" key="1">
    <source>
        <dbReference type="ARBA" id="ARBA00023015"/>
    </source>
</evidence>
<evidence type="ECO:0000256" key="2">
    <source>
        <dbReference type="ARBA" id="ARBA00023125"/>
    </source>
</evidence>
<sequence>MDIVVDIQAKEPIYEQIYLQIKQQILLGELNSLEALPSIRKLANDLDVSVITTRKAYDELINENLVVSVKGKGMYVGQIDRLFIQQNYQKELKKQIRALKEEASIYGVDGAMFREIFSQVLEERTDI</sequence>
<dbReference type="OrthoDB" id="9808770at2"/>
<gene>
    <name evidence="5" type="ORF">C7P63_03040</name>
</gene>
<keyword evidence="3" id="KW-0804">Transcription</keyword>
<dbReference type="Proteomes" id="UP000277864">
    <property type="component" value="Unassembled WGS sequence"/>
</dbReference>
<reference evidence="5 6" key="1">
    <citation type="submission" date="2018-03" db="EMBL/GenBank/DDBJ databases">
        <authorList>
            <person name="Gulvik C.A."/>
        </authorList>
    </citation>
    <scope>NUCLEOTIDE SEQUENCE [LARGE SCALE GENOMIC DNA]</scope>
    <source>
        <strain evidence="5 6">JCM 31581</strain>
    </source>
</reference>
<keyword evidence="1" id="KW-0805">Transcription regulation</keyword>
<comment type="caution">
    <text evidence="5">The sequence shown here is derived from an EMBL/GenBank/DDBJ whole genome shotgun (WGS) entry which is preliminary data.</text>
</comment>
<dbReference type="PANTHER" id="PTHR38445:SF7">
    <property type="entry name" value="GNTR-FAMILY TRANSCRIPTIONAL REGULATOR"/>
    <property type="match status" value="1"/>
</dbReference>
<organism evidence="5 6">
    <name type="scientific">Vagococcus humatus</name>
    <dbReference type="NCBI Taxonomy" id="1889241"/>
    <lineage>
        <taxon>Bacteria</taxon>
        <taxon>Bacillati</taxon>
        <taxon>Bacillota</taxon>
        <taxon>Bacilli</taxon>
        <taxon>Lactobacillales</taxon>
        <taxon>Enterococcaceae</taxon>
        <taxon>Vagococcus</taxon>
    </lineage>
</organism>
<dbReference type="InterPro" id="IPR036388">
    <property type="entry name" value="WH-like_DNA-bd_sf"/>
</dbReference>
<protein>
    <submittedName>
        <fullName evidence="5">GntR family transcriptional regulator</fullName>
    </submittedName>
</protein>